<sequence length="96" mass="10915">MKEKFVDWADIERLANTLVKMRNSFSEDDRRLLQLVFEAAGDQLTGRREAQYLGTRFRKGSDSRRSQEAVKVNLLYVAQDDGSANGPNGPRGRGWP</sequence>
<evidence type="ECO:0000313" key="2">
    <source>
        <dbReference type="Proteomes" id="UP001165590"/>
    </source>
</evidence>
<dbReference type="Proteomes" id="UP001165590">
    <property type="component" value="Unassembled WGS sequence"/>
</dbReference>
<dbReference type="EMBL" id="JAIFZO010000002">
    <property type="protein sequence ID" value="MCX4235162.1"/>
    <property type="molecule type" value="Genomic_DNA"/>
</dbReference>
<evidence type="ECO:0000313" key="1">
    <source>
        <dbReference type="EMBL" id="MCX4235162.1"/>
    </source>
</evidence>
<organism evidence="1 2">
    <name type="scientific">Streptomyces ortus</name>
    <dbReference type="NCBI Taxonomy" id="2867268"/>
    <lineage>
        <taxon>Bacteria</taxon>
        <taxon>Bacillati</taxon>
        <taxon>Actinomycetota</taxon>
        <taxon>Actinomycetes</taxon>
        <taxon>Kitasatosporales</taxon>
        <taxon>Streptomycetaceae</taxon>
        <taxon>Streptomyces</taxon>
    </lineage>
</organism>
<keyword evidence="2" id="KW-1185">Reference proteome</keyword>
<dbReference type="RefSeq" id="WP_267027888.1">
    <property type="nucleotide sequence ID" value="NZ_JAIFZO010000002.1"/>
</dbReference>
<comment type="caution">
    <text evidence="1">The sequence shown here is derived from an EMBL/GenBank/DDBJ whole genome shotgun (WGS) entry which is preliminary data.</text>
</comment>
<name>A0ABT3V594_9ACTN</name>
<accession>A0ABT3V594</accession>
<reference evidence="1" key="1">
    <citation type="journal article" date="2022" name="bioRxiv">
        <title>Discovery and biosynthetic assessment of Streptomyces ortus sp nov. isolated from a deep-sea sponge.</title>
        <authorList>
            <person name="Williams S.E."/>
        </authorList>
    </citation>
    <scope>NUCLEOTIDE SEQUENCE</scope>
    <source>
        <strain evidence="1">A15ISP2-DRY2</strain>
    </source>
</reference>
<protein>
    <submittedName>
        <fullName evidence="1">Uncharacterized protein</fullName>
    </submittedName>
</protein>
<gene>
    <name evidence="1" type="ORF">K3769_20705</name>
</gene>
<proteinExistence type="predicted"/>